<dbReference type="PANTHER" id="PTHR45947:SF3">
    <property type="entry name" value="SULFOQUINOVOSYL TRANSFERASE SQD2"/>
    <property type="match status" value="1"/>
</dbReference>
<organism evidence="4 5">
    <name type="scientific">Nonomuraea antimicrobica</name>
    <dbReference type="NCBI Taxonomy" id="561173"/>
    <lineage>
        <taxon>Bacteria</taxon>
        <taxon>Bacillati</taxon>
        <taxon>Actinomycetota</taxon>
        <taxon>Actinomycetes</taxon>
        <taxon>Streptosporangiales</taxon>
        <taxon>Streptosporangiaceae</taxon>
        <taxon>Nonomuraea</taxon>
    </lineage>
</organism>
<evidence type="ECO:0000256" key="2">
    <source>
        <dbReference type="ARBA" id="ARBA00022679"/>
    </source>
</evidence>
<evidence type="ECO:0000313" key="5">
    <source>
        <dbReference type="Proteomes" id="UP001500902"/>
    </source>
</evidence>
<evidence type="ECO:0000256" key="1">
    <source>
        <dbReference type="ARBA" id="ARBA00022676"/>
    </source>
</evidence>
<evidence type="ECO:0000259" key="3">
    <source>
        <dbReference type="Pfam" id="PF13439"/>
    </source>
</evidence>
<dbReference type="Proteomes" id="UP001500902">
    <property type="component" value="Unassembled WGS sequence"/>
</dbReference>
<dbReference type="PANTHER" id="PTHR45947">
    <property type="entry name" value="SULFOQUINOVOSYL TRANSFERASE SQD2"/>
    <property type="match status" value="1"/>
</dbReference>
<keyword evidence="5" id="KW-1185">Reference proteome</keyword>
<accession>A0ABP7BSI5</accession>
<gene>
    <name evidence="4" type="ORF">GCM10022224_036260</name>
</gene>
<dbReference type="Pfam" id="PF13692">
    <property type="entry name" value="Glyco_trans_1_4"/>
    <property type="match status" value="1"/>
</dbReference>
<protein>
    <submittedName>
        <fullName evidence="4">Glycosyltransferase family 4 protein</fullName>
    </submittedName>
</protein>
<proteinExistence type="predicted"/>
<comment type="caution">
    <text evidence="4">The sequence shown here is derived from an EMBL/GenBank/DDBJ whole genome shotgun (WGS) entry which is preliminary data.</text>
</comment>
<keyword evidence="1" id="KW-0328">Glycosyltransferase</keyword>
<dbReference type="Pfam" id="PF13439">
    <property type="entry name" value="Glyco_transf_4"/>
    <property type="match status" value="1"/>
</dbReference>
<dbReference type="Gene3D" id="3.40.50.2000">
    <property type="entry name" value="Glycogen Phosphorylase B"/>
    <property type="match status" value="2"/>
</dbReference>
<dbReference type="InterPro" id="IPR050194">
    <property type="entry name" value="Glycosyltransferase_grp1"/>
</dbReference>
<keyword evidence="2" id="KW-0808">Transferase</keyword>
<reference evidence="5" key="1">
    <citation type="journal article" date="2019" name="Int. J. Syst. Evol. Microbiol.">
        <title>The Global Catalogue of Microorganisms (GCM) 10K type strain sequencing project: providing services to taxonomists for standard genome sequencing and annotation.</title>
        <authorList>
            <consortium name="The Broad Institute Genomics Platform"/>
            <consortium name="The Broad Institute Genome Sequencing Center for Infectious Disease"/>
            <person name="Wu L."/>
            <person name="Ma J."/>
        </authorList>
    </citation>
    <scope>NUCLEOTIDE SEQUENCE [LARGE SCALE GENOMIC DNA]</scope>
    <source>
        <strain evidence="5">JCM 16904</strain>
    </source>
</reference>
<evidence type="ECO:0000313" key="4">
    <source>
        <dbReference type="EMBL" id="GAA3668876.1"/>
    </source>
</evidence>
<dbReference type="EMBL" id="BAAAZP010000073">
    <property type="protein sequence ID" value="GAA3668876.1"/>
    <property type="molecule type" value="Genomic_DNA"/>
</dbReference>
<dbReference type="SUPFAM" id="SSF53756">
    <property type="entry name" value="UDP-Glycosyltransferase/glycogen phosphorylase"/>
    <property type="match status" value="1"/>
</dbReference>
<name>A0ABP7BSI5_9ACTN</name>
<feature type="domain" description="Glycosyltransferase subfamily 4-like N-terminal" evidence="3">
    <location>
        <begin position="2"/>
        <end position="153"/>
    </location>
</feature>
<dbReference type="InterPro" id="IPR028098">
    <property type="entry name" value="Glyco_trans_4-like_N"/>
</dbReference>
<dbReference type="CDD" id="cd03801">
    <property type="entry name" value="GT4_PimA-like"/>
    <property type="match status" value="1"/>
</dbReference>
<sequence>MAQLGRRLAARGHDVTVFCRTNYVPERLPSFNGIRLRHLPTVGTKHMDAIVHSALSTLAAMRERPDIVHYHALGPGLCAPLPRYLSGVRVVQTIHGHDDRGQKWGRAARSVLRTARWTSERVPHAVIAVSRLSAEEYGRTRPGTTVYIPNGVEAPQSSPPASLIQEYGLRPGRYALFVGRLIPDKAVDVLIRAFRELPGDMDLAVVGGSAFTGEHVALLHSLAAADPRIRMIGYAYGEHLAALYEHAAVYVQPSWTEGMPLTVLEAMSHGLPLVLSEIRGHTDLLAPLSPAARFFPPGDSGALAAQLGLVLRDLDAERAAAESRREWLFREYSWESAAANTEDLYRSLVAALR</sequence>